<evidence type="ECO:0000313" key="18">
    <source>
        <dbReference type="Proteomes" id="UP000030905"/>
    </source>
</evidence>
<dbReference type="Gene3D" id="1.10.3730.10">
    <property type="entry name" value="ProC C-terminal domain-like"/>
    <property type="match status" value="1"/>
</dbReference>
<keyword evidence="3 9" id="KW-0963">Cytoplasm</keyword>
<dbReference type="AlphaFoldDB" id="A0A0H3J8N6"/>
<dbReference type="eggNOG" id="COG0345">
    <property type="taxonomic scope" value="Bacteria"/>
</dbReference>
<feature type="domain" description="Pyrroline-5-carboxylate reductase dimerisation" evidence="14">
    <location>
        <begin position="162"/>
        <end position="266"/>
    </location>
</feature>
<evidence type="ECO:0000256" key="11">
    <source>
        <dbReference type="PIRSR" id="PIRSR000193-1"/>
    </source>
</evidence>
<dbReference type="SUPFAM" id="SSF51735">
    <property type="entry name" value="NAD(P)-binding Rossmann-fold domains"/>
    <property type="match status" value="1"/>
</dbReference>
<dbReference type="FunFam" id="3.40.50.720:FF:000190">
    <property type="entry name" value="Pyrroline-5-carboxylate reductase"/>
    <property type="match status" value="1"/>
</dbReference>
<feature type="binding site" evidence="11">
    <location>
        <position position="57"/>
    </location>
    <ligand>
        <name>NADPH</name>
        <dbReference type="ChEBI" id="CHEBI:57783"/>
    </ligand>
</feature>
<proteinExistence type="inferred from homology"/>
<name>A0A0H3J8N6_CLOPA</name>
<dbReference type="InterPro" id="IPR000304">
    <property type="entry name" value="Pyrroline-COOH_reductase"/>
</dbReference>
<dbReference type="InterPro" id="IPR008927">
    <property type="entry name" value="6-PGluconate_DH-like_C_sf"/>
</dbReference>
<reference evidence="16" key="2">
    <citation type="submission" date="2015-10" db="EMBL/GenBank/DDBJ databases">
        <title>Improved Draft Genome Sequence of Clostridium pasteurianum Strain ATCC 6013 (DSM 525) Using a Hybrid Next-Generation Sequencing Approach.</title>
        <authorList>
            <person name="Pyne M.E."/>
            <person name="Utturkar S.M."/>
            <person name="Brown S.D."/>
            <person name="Moo-Young M."/>
            <person name="Chung D.A."/>
            <person name="Chou P.C."/>
        </authorList>
    </citation>
    <scope>NUCLEOTIDE SEQUENCE</scope>
    <source>
        <strain evidence="16">ATCC 6013</strain>
    </source>
</reference>
<reference evidence="16 17" key="3">
    <citation type="journal article" name="Genome Announc.">
        <title>Improved Draft Genome Sequence of Clostridium pasteurianum Strain ATCC 6013 (DSM 525) Using a Hybrid Next-Generation Sequencing Approach.</title>
        <authorList>
            <person name="Pyne M.E."/>
            <person name="Utturkar S."/>
            <person name="Brown S.D."/>
            <person name="Moo-Young M."/>
            <person name="Chung D.A."/>
            <person name="Chou C.P."/>
        </authorList>
    </citation>
    <scope>NUCLEOTIDE SEQUENCE [LARGE SCALE GENOMIC DNA]</scope>
    <source>
        <strain evidence="16 17">ATCC 6013</strain>
    </source>
</reference>
<evidence type="ECO:0000313" key="15">
    <source>
        <dbReference type="EMBL" id="AJA53827.1"/>
    </source>
</evidence>
<evidence type="ECO:0000313" key="16">
    <source>
        <dbReference type="EMBL" id="KRU14148.1"/>
    </source>
</evidence>
<evidence type="ECO:0000256" key="6">
    <source>
        <dbReference type="ARBA" id="ARBA00022857"/>
    </source>
</evidence>
<keyword evidence="5 9" id="KW-0641">Proline biosynthesis</keyword>
<evidence type="ECO:0000256" key="5">
    <source>
        <dbReference type="ARBA" id="ARBA00022650"/>
    </source>
</evidence>
<feature type="binding site" evidence="11">
    <location>
        <begin position="8"/>
        <end position="13"/>
    </location>
    <ligand>
        <name>NADP(+)</name>
        <dbReference type="ChEBI" id="CHEBI:58349"/>
    </ligand>
</feature>
<dbReference type="InterPro" id="IPR053790">
    <property type="entry name" value="P5CR-like_CS"/>
</dbReference>
<evidence type="ECO:0000313" key="17">
    <source>
        <dbReference type="Proteomes" id="UP000028042"/>
    </source>
</evidence>
<dbReference type="Proteomes" id="UP000030905">
    <property type="component" value="Chromosome"/>
</dbReference>
<dbReference type="PATRIC" id="fig|1262449.3.peg.3619"/>
<dbReference type="SUPFAM" id="SSF48179">
    <property type="entry name" value="6-phosphogluconate dehydrogenase C-terminal domain-like"/>
    <property type="match status" value="1"/>
</dbReference>
<evidence type="ECO:0000256" key="4">
    <source>
        <dbReference type="ARBA" id="ARBA00022605"/>
    </source>
</evidence>
<gene>
    <name evidence="15" type="primary">proC2</name>
    <name evidence="9" type="synonym">proC</name>
    <name evidence="15" type="ORF">CLPA_c38010</name>
    <name evidence="16" type="ORF">CP6013_03404</name>
</gene>
<evidence type="ECO:0000256" key="1">
    <source>
        <dbReference type="ARBA" id="ARBA00004496"/>
    </source>
</evidence>
<comment type="pathway">
    <text evidence="9 12">Amino-acid biosynthesis; L-proline biosynthesis; L-proline from L-glutamate 5-semialdehyde: step 1/1.</text>
</comment>
<organism evidence="15 18">
    <name type="scientific">Clostridium pasteurianum DSM 525 = ATCC 6013</name>
    <dbReference type="NCBI Taxonomy" id="1262449"/>
    <lineage>
        <taxon>Bacteria</taxon>
        <taxon>Bacillati</taxon>
        <taxon>Bacillota</taxon>
        <taxon>Clostridia</taxon>
        <taxon>Eubacteriales</taxon>
        <taxon>Clostridiaceae</taxon>
        <taxon>Clostridium</taxon>
    </lineage>
</organism>
<evidence type="ECO:0000259" key="14">
    <source>
        <dbReference type="Pfam" id="PF14748"/>
    </source>
</evidence>
<dbReference type="PROSITE" id="PS00521">
    <property type="entry name" value="P5CR"/>
    <property type="match status" value="1"/>
</dbReference>
<dbReference type="UniPathway" id="UPA00098">
    <property type="reaction ID" value="UER00361"/>
</dbReference>
<dbReference type="EC" id="1.5.1.2" evidence="9 10"/>
<dbReference type="NCBIfam" id="TIGR00112">
    <property type="entry name" value="proC"/>
    <property type="match status" value="1"/>
</dbReference>
<dbReference type="InterPro" id="IPR036291">
    <property type="entry name" value="NAD(P)-bd_dom_sf"/>
</dbReference>
<dbReference type="KEGG" id="cpae:CPAST_c38010"/>
<keyword evidence="7 9" id="KW-0560">Oxidoreductase</keyword>
<dbReference type="Proteomes" id="UP000028042">
    <property type="component" value="Unassembled WGS sequence"/>
</dbReference>
<comment type="subcellular location">
    <subcellularLocation>
        <location evidence="1 9">Cytoplasm</location>
    </subcellularLocation>
</comment>
<dbReference type="EMBL" id="JPGY02000001">
    <property type="protein sequence ID" value="KRU14148.1"/>
    <property type="molecule type" value="Genomic_DNA"/>
</dbReference>
<dbReference type="HAMAP" id="MF_01925">
    <property type="entry name" value="P5C_reductase"/>
    <property type="match status" value="1"/>
</dbReference>
<dbReference type="Pfam" id="PF03807">
    <property type="entry name" value="F420_oxidored"/>
    <property type="match status" value="1"/>
</dbReference>
<dbReference type="PANTHER" id="PTHR11645:SF0">
    <property type="entry name" value="PYRROLINE-5-CARBOXYLATE REDUCTASE 3"/>
    <property type="match status" value="1"/>
</dbReference>
<sequence>MTKNIGFIGCGNMANAMIGGIVTSKLYSPQKIMVSNPSNPSLQEVKEKFKVLTTNDNLKVAEFADILILSVKPNKYAHVIGKIKDSVKKNVVIVSIAAGTSIEDIKKYFERDIKTIRAMPNTPALVGEGMASLCRNREVTDDEMQLVLNIFKAFGRSEVVEEKLMDVVTSVGGSSPALVYMFIEALADGGVLEGLPREKAYKMAAQAVLGSAKMVLETGKHPGQLKDEVCSPGGTTIEAVYCLEKNKFRSAVIEAVRVCTEKSKNMIK</sequence>
<dbReference type="InterPro" id="IPR029036">
    <property type="entry name" value="P5CR_dimer"/>
</dbReference>
<evidence type="ECO:0000256" key="10">
    <source>
        <dbReference type="NCBIfam" id="TIGR00112"/>
    </source>
</evidence>
<evidence type="ECO:0000256" key="3">
    <source>
        <dbReference type="ARBA" id="ARBA00022490"/>
    </source>
</evidence>
<dbReference type="Pfam" id="PF14748">
    <property type="entry name" value="P5CR_dimer"/>
    <property type="match status" value="1"/>
</dbReference>
<evidence type="ECO:0000256" key="7">
    <source>
        <dbReference type="ARBA" id="ARBA00023002"/>
    </source>
</evidence>
<dbReference type="KEGG" id="cpat:CLPA_c38010"/>
<evidence type="ECO:0000259" key="13">
    <source>
        <dbReference type="Pfam" id="PF03807"/>
    </source>
</evidence>
<comment type="similarity">
    <text evidence="2 9 12">Belongs to the pyrroline-5-carboxylate reductase family.</text>
</comment>
<accession>A0A0H3J8N6</accession>
<evidence type="ECO:0000256" key="2">
    <source>
        <dbReference type="ARBA" id="ARBA00005525"/>
    </source>
</evidence>
<dbReference type="PIRSF" id="PIRSF000193">
    <property type="entry name" value="Pyrrol-5-carb_rd"/>
    <property type="match status" value="1"/>
</dbReference>
<keyword evidence="4 9" id="KW-0028">Amino-acid biosynthesis</keyword>
<dbReference type="GO" id="GO:0004735">
    <property type="term" value="F:pyrroline-5-carboxylate reductase activity"/>
    <property type="evidence" value="ECO:0007669"/>
    <property type="project" value="UniProtKB-UniRule"/>
</dbReference>
<reference evidence="15 18" key="1">
    <citation type="journal article" date="2015" name="Genome Announc.">
        <title>Complete Genome Sequence of the Nitrogen-Fixing and Solvent-Producing Clostridium pasteurianum DSM 525.</title>
        <authorList>
            <person name="Poehlein A."/>
            <person name="Grosse-Honebrink A."/>
            <person name="Zhang Y."/>
            <person name="Minton N.P."/>
            <person name="Daniel R."/>
        </authorList>
    </citation>
    <scope>NUCLEOTIDE SEQUENCE [LARGE SCALE GENOMIC DNA]</scope>
    <source>
        <strain evidence="15">DSM 525</strain>
        <strain evidence="18">DSM 525 / ATCC 6013</strain>
    </source>
</reference>
<evidence type="ECO:0000256" key="9">
    <source>
        <dbReference type="HAMAP-Rule" id="MF_01925"/>
    </source>
</evidence>
<comment type="catalytic activity">
    <reaction evidence="9 12">
        <text>L-proline + NADP(+) = (S)-1-pyrroline-5-carboxylate + NADPH + 2 H(+)</text>
        <dbReference type="Rhea" id="RHEA:14109"/>
        <dbReference type="ChEBI" id="CHEBI:15378"/>
        <dbReference type="ChEBI" id="CHEBI:17388"/>
        <dbReference type="ChEBI" id="CHEBI:57783"/>
        <dbReference type="ChEBI" id="CHEBI:58349"/>
        <dbReference type="ChEBI" id="CHEBI:60039"/>
        <dbReference type="EC" id="1.5.1.2"/>
    </reaction>
</comment>
<dbReference type="RefSeq" id="WP_003447668.1">
    <property type="nucleotide sequence ID" value="NZ_ANZB01000016.1"/>
</dbReference>
<evidence type="ECO:0000256" key="8">
    <source>
        <dbReference type="ARBA" id="ARBA00058118"/>
    </source>
</evidence>
<dbReference type="EMBL" id="CP009268">
    <property type="protein sequence ID" value="AJA53827.1"/>
    <property type="molecule type" value="Genomic_DNA"/>
</dbReference>
<protein>
    <recommendedName>
        <fullName evidence="9 10">Pyrroline-5-carboxylate reductase</fullName>
        <shortName evidence="9">P5C reductase</shortName>
        <shortName evidence="9">P5CR</shortName>
        <ecNumber evidence="9 10">1.5.1.2</ecNumber>
    </recommendedName>
    <alternativeName>
        <fullName evidence="9">PCA reductase</fullName>
    </alternativeName>
</protein>
<keyword evidence="18" id="KW-1185">Reference proteome</keyword>
<dbReference type="PANTHER" id="PTHR11645">
    <property type="entry name" value="PYRROLINE-5-CARBOXYLATE REDUCTASE"/>
    <property type="match status" value="1"/>
</dbReference>
<comment type="function">
    <text evidence="8 9">Catalyzes the reduction of 1-pyrroline-5-carboxylate (PCA) to L-proline.</text>
</comment>
<dbReference type="FunFam" id="1.10.3730.10:FF:000001">
    <property type="entry name" value="Pyrroline-5-carboxylate reductase"/>
    <property type="match status" value="1"/>
</dbReference>
<dbReference type="GO" id="GO:0055129">
    <property type="term" value="P:L-proline biosynthetic process"/>
    <property type="evidence" value="ECO:0007669"/>
    <property type="project" value="UniProtKB-UniRule"/>
</dbReference>
<dbReference type="GO" id="GO:0005737">
    <property type="term" value="C:cytoplasm"/>
    <property type="evidence" value="ECO:0007669"/>
    <property type="project" value="UniProtKB-SubCell"/>
</dbReference>
<dbReference type="Gene3D" id="3.40.50.720">
    <property type="entry name" value="NAD(P)-binding Rossmann-like Domain"/>
    <property type="match status" value="1"/>
</dbReference>
<feature type="domain" description="Pyrroline-5-carboxylate reductase catalytic N-terminal" evidence="13">
    <location>
        <begin position="5"/>
        <end position="99"/>
    </location>
</feature>
<dbReference type="GeneID" id="93075887"/>
<comment type="catalytic activity">
    <reaction evidence="9">
        <text>L-proline + NAD(+) = (S)-1-pyrroline-5-carboxylate + NADH + 2 H(+)</text>
        <dbReference type="Rhea" id="RHEA:14105"/>
        <dbReference type="ChEBI" id="CHEBI:15378"/>
        <dbReference type="ChEBI" id="CHEBI:17388"/>
        <dbReference type="ChEBI" id="CHEBI:57540"/>
        <dbReference type="ChEBI" id="CHEBI:57945"/>
        <dbReference type="ChEBI" id="CHEBI:60039"/>
        <dbReference type="EC" id="1.5.1.2"/>
    </reaction>
</comment>
<dbReference type="InterPro" id="IPR028939">
    <property type="entry name" value="P5C_Rdtase_cat_N"/>
</dbReference>
<evidence type="ECO:0000256" key="12">
    <source>
        <dbReference type="RuleBase" id="RU003903"/>
    </source>
</evidence>
<keyword evidence="6 9" id="KW-0521">NADP</keyword>